<dbReference type="RefSeq" id="WP_009516901.1">
    <property type="nucleotide sequence ID" value="NZ_CCAE010000025.1"/>
</dbReference>
<feature type="chain" id="PRO_5009681490" evidence="1">
    <location>
        <begin position="25"/>
        <end position="139"/>
    </location>
</feature>
<dbReference type="Gene3D" id="3.10.450.160">
    <property type="entry name" value="inner membrane protein cigr"/>
    <property type="match status" value="1"/>
</dbReference>
<keyword evidence="3" id="KW-1185">Reference proteome</keyword>
<reference evidence="3" key="1">
    <citation type="submission" date="2014-11" db="EMBL/GenBank/DDBJ databases">
        <title>Draft genome sequence of Hydrogenophaga intermedia S1.</title>
        <authorList>
            <person name="Gan H.M."/>
            <person name="Chew T.H."/>
            <person name="Stolz A."/>
        </authorList>
    </citation>
    <scope>NUCLEOTIDE SEQUENCE [LARGE SCALE GENOMIC DNA]</scope>
    <source>
        <strain evidence="3">S1</strain>
    </source>
</reference>
<sequence length="139" mass="16326" precursor="true">MKARSLISIAVAAATLAVSTASFARDDHRRGHRHDGPRVERHVERHVYDRGPRHVQRDVHRHVHRDVRIVNRHHYYDNRGPRWHRGQYLPREYRGGRYVVVQHHPRLYQPPRGHHWVQVNGEFLLIAAATGLIAHAILN</sequence>
<gene>
    <name evidence="2" type="ORF">BN948_02985</name>
</gene>
<dbReference type="EMBL" id="CCAE010000025">
    <property type="protein sequence ID" value="CDN88550.1"/>
    <property type="molecule type" value="Genomic_DNA"/>
</dbReference>
<evidence type="ECO:0000256" key="1">
    <source>
        <dbReference type="SAM" id="SignalP"/>
    </source>
</evidence>
<protein>
    <submittedName>
        <fullName evidence="2">Integral membrane protein-like protein</fullName>
    </submittedName>
</protein>
<dbReference type="AlphaFoldDB" id="A0A1L1PGM2"/>
<accession>A0A1L1PGM2</accession>
<proteinExistence type="predicted"/>
<feature type="signal peptide" evidence="1">
    <location>
        <begin position="1"/>
        <end position="24"/>
    </location>
</feature>
<evidence type="ECO:0000313" key="2">
    <source>
        <dbReference type="EMBL" id="CDN88550.1"/>
    </source>
</evidence>
<dbReference type="Proteomes" id="UP000028878">
    <property type="component" value="Unassembled WGS sequence"/>
</dbReference>
<dbReference type="InterPro" id="IPR024572">
    <property type="entry name" value="RcnB"/>
</dbReference>
<organism evidence="2 3">
    <name type="scientific">Hydrogenophaga intermedia</name>
    <dbReference type="NCBI Taxonomy" id="65786"/>
    <lineage>
        <taxon>Bacteria</taxon>
        <taxon>Pseudomonadati</taxon>
        <taxon>Pseudomonadota</taxon>
        <taxon>Betaproteobacteria</taxon>
        <taxon>Burkholderiales</taxon>
        <taxon>Comamonadaceae</taxon>
        <taxon>Hydrogenophaga</taxon>
    </lineage>
</organism>
<evidence type="ECO:0000313" key="3">
    <source>
        <dbReference type="Proteomes" id="UP000028878"/>
    </source>
</evidence>
<name>A0A1L1PGM2_HYDIT</name>
<keyword evidence="1" id="KW-0732">Signal</keyword>
<dbReference type="Pfam" id="PF11776">
    <property type="entry name" value="RcnB"/>
    <property type="match status" value="1"/>
</dbReference>